<protein>
    <submittedName>
        <fullName evidence="3">SMF family protein</fullName>
    </submittedName>
</protein>
<comment type="similarity">
    <text evidence="1">Belongs to the DprA/Smf family.</text>
</comment>
<dbReference type="GO" id="GO:0009294">
    <property type="term" value="P:DNA-mediated transformation"/>
    <property type="evidence" value="ECO:0007669"/>
    <property type="project" value="InterPro"/>
</dbReference>
<dbReference type="STRING" id="1229783.C273_00555"/>
<feature type="domain" description="Smf/DprA SLOG" evidence="2">
    <location>
        <begin position="77"/>
        <end position="287"/>
    </location>
</feature>
<reference evidence="3 4" key="1">
    <citation type="journal article" date="2013" name="Genome Announc.">
        <title>Genome Sequence of Staphylococcus massiliensis Strain S46, Isolated from the Surface of Healthy Human Skin.</title>
        <authorList>
            <person name="Srivastav R."/>
            <person name="Singh A."/>
            <person name="Jangir P.K."/>
            <person name="Kumari C."/>
            <person name="Muduli S."/>
            <person name="Sharma R."/>
        </authorList>
    </citation>
    <scope>NUCLEOTIDE SEQUENCE [LARGE SCALE GENOMIC DNA]</scope>
    <source>
        <strain evidence="3 4">S46</strain>
    </source>
</reference>
<name>K9AWJ8_9STAP</name>
<dbReference type="NCBIfam" id="TIGR00732">
    <property type="entry name" value="dprA"/>
    <property type="match status" value="1"/>
</dbReference>
<dbReference type="Proteomes" id="UP000009885">
    <property type="component" value="Unassembled WGS sequence"/>
</dbReference>
<dbReference type="AlphaFoldDB" id="K9AWJ8"/>
<evidence type="ECO:0000256" key="1">
    <source>
        <dbReference type="ARBA" id="ARBA00006525"/>
    </source>
</evidence>
<gene>
    <name evidence="3" type="ORF">C273_00555</name>
</gene>
<evidence type="ECO:0000259" key="2">
    <source>
        <dbReference type="Pfam" id="PF02481"/>
    </source>
</evidence>
<dbReference type="PANTHER" id="PTHR43022">
    <property type="entry name" value="PROTEIN SMF"/>
    <property type="match status" value="1"/>
</dbReference>
<dbReference type="eggNOG" id="COG0758">
    <property type="taxonomic scope" value="Bacteria"/>
</dbReference>
<dbReference type="EMBL" id="AMSQ01000001">
    <property type="protein sequence ID" value="EKU50466.1"/>
    <property type="molecule type" value="Genomic_DNA"/>
</dbReference>
<accession>K9AWJ8</accession>
<dbReference type="SUPFAM" id="SSF102405">
    <property type="entry name" value="MCP/YpsA-like"/>
    <property type="match status" value="1"/>
</dbReference>
<evidence type="ECO:0000313" key="3">
    <source>
        <dbReference type="EMBL" id="EKU50466.1"/>
    </source>
</evidence>
<proteinExistence type="inferred from homology"/>
<organism evidence="3 4">
    <name type="scientific">Staphylococcus massiliensis S46</name>
    <dbReference type="NCBI Taxonomy" id="1229783"/>
    <lineage>
        <taxon>Bacteria</taxon>
        <taxon>Bacillati</taxon>
        <taxon>Bacillota</taxon>
        <taxon>Bacilli</taxon>
        <taxon>Bacillales</taxon>
        <taxon>Staphylococcaceae</taxon>
        <taxon>Staphylococcus</taxon>
    </lineage>
</organism>
<dbReference type="RefSeq" id="WP_009381718.1">
    <property type="nucleotide sequence ID" value="NZ_AMSQ01000001.1"/>
</dbReference>
<evidence type="ECO:0000313" key="4">
    <source>
        <dbReference type="Proteomes" id="UP000009885"/>
    </source>
</evidence>
<dbReference type="InterPro" id="IPR057666">
    <property type="entry name" value="DrpA_SLOG"/>
</dbReference>
<sequence length="292" mass="33460">MNQNLLLKLSYAHFSTRDIYKLLLQFHLSLDDELEIHNFFGDAPEDIPFQWKKKYQRFQTINIDHIRRNLELDHIHVLSIEDQLYPENLREIYDAPLLLFVKGNLDCLKGLSQRGLSIVGSRNATEYTRRALDVICPEFKTLNLVIVSGLAKGADACAHEMALKHQLNTVGVLGFGHQMHYPKETLDMRHWIETYHCTISEYPPFTKIAKFRFPERNRIISGVSNGVLVTEANQQSGALITIDQALDQNRNVYVLPGSMFNELTKGNMKRAKEGAKIVTEASDILEDYLTIS</sequence>
<dbReference type="Gene3D" id="3.40.50.450">
    <property type="match status" value="1"/>
</dbReference>
<dbReference type="PATRIC" id="fig|1229783.3.peg.114"/>
<dbReference type="InterPro" id="IPR003488">
    <property type="entry name" value="DprA"/>
</dbReference>
<dbReference type="Pfam" id="PF02481">
    <property type="entry name" value="DNA_processg_A"/>
    <property type="match status" value="1"/>
</dbReference>
<keyword evidence="4" id="KW-1185">Reference proteome</keyword>
<dbReference type="OrthoDB" id="9785707at2"/>
<dbReference type="PANTHER" id="PTHR43022:SF1">
    <property type="entry name" value="PROTEIN SMF"/>
    <property type="match status" value="1"/>
</dbReference>
<comment type="caution">
    <text evidence="3">The sequence shown here is derived from an EMBL/GenBank/DDBJ whole genome shotgun (WGS) entry which is preliminary data.</text>
</comment>